<accession>A0A9E7LKP9</accession>
<reference evidence="2" key="1">
    <citation type="submission" date="2022-04" db="EMBL/GenBank/DDBJ databases">
        <title>Complete genome sequences of 17 Escherichia coli bacteriophages isolated from wastewater, pond water, cow manure and bird feces.</title>
        <authorList>
            <person name="Vitt A.R."/>
            <person name="Ahern S.J."/>
            <person name="Gambino M."/>
            <person name="Holst Sorensen M.C."/>
            <person name="Brondsted L."/>
        </authorList>
    </citation>
    <scope>NUCLEOTIDE SEQUENCE</scope>
</reference>
<organism evidence="2 3">
    <name type="scientific">Escherichia phage EC106</name>
    <dbReference type="NCBI Taxonomy" id="2936908"/>
    <lineage>
        <taxon>Viruses</taxon>
        <taxon>Duplodnaviria</taxon>
        <taxon>Heunggongvirae</taxon>
        <taxon>Uroviricota</taxon>
        <taxon>Caudoviricetes</taxon>
        <taxon>Andersonviridae</taxon>
        <taxon>Ounavirinae</taxon>
        <taxon>Felixounavirus</taxon>
        <taxon>Felixounavirus EC106</taxon>
    </lineage>
</organism>
<protein>
    <recommendedName>
        <fullName evidence="1">PD(D/E)XK endonuclease domain-containing protein</fullName>
    </recommendedName>
</protein>
<name>A0A9E7LKP9_9CAUD</name>
<dbReference type="Gene3D" id="3.40.1350.10">
    <property type="match status" value="1"/>
</dbReference>
<dbReference type="InterPro" id="IPR011856">
    <property type="entry name" value="tRNA_endonuc-like_dom_sf"/>
</dbReference>
<dbReference type="Proteomes" id="UP001055592">
    <property type="component" value="Segment"/>
</dbReference>
<dbReference type="Pfam" id="PF11645">
    <property type="entry name" value="PDDEXK_5"/>
    <property type="match status" value="1"/>
</dbReference>
<dbReference type="InterPro" id="IPR021671">
    <property type="entry name" value="PD(D/E)XK_Endonuc"/>
</dbReference>
<proteinExistence type="predicted"/>
<sequence length="173" mass="19275">MSNGLQNRFKGVQLLRPMPKIVSERVAVNGDQPALKTGAAGNGTGSTPALSAKMIFKVVIMKKGSVGEIATQLAFLKRGYEVYSPATDNAKYDFLVHKDGLIETVEVKSTSVKRGELWRVQLKRVRSNKNENRIMNFDNSQVDYLAVYIEPLDKVIIYKAKDIKSKTELSLKI</sequence>
<evidence type="ECO:0000313" key="3">
    <source>
        <dbReference type="Proteomes" id="UP001055592"/>
    </source>
</evidence>
<evidence type="ECO:0000259" key="1">
    <source>
        <dbReference type="Pfam" id="PF11645"/>
    </source>
</evidence>
<feature type="domain" description="PD(D/E)XK endonuclease" evidence="1">
    <location>
        <begin position="62"/>
        <end position="168"/>
    </location>
</feature>
<dbReference type="EMBL" id="ON210138">
    <property type="protein sequence ID" value="URO83564.1"/>
    <property type="molecule type" value="Genomic_DNA"/>
</dbReference>
<dbReference type="GO" id="GO:0003676">
    <property type="term" value="F:nucleic acid binding"/>
    <property type="evidence" value="ECO:0007669"/>
    <property type="project" value="InterPro"/>
</dbReference>
<keyword evidence="3" id="KW-1185">Reference proteome</keyword>
<evidence type="ECO:0000313" key="2">
    <source>
        <dbReference type="EMBL" id="URO83564.1"/>
    </source>
</evidence>